<feature type="region of interest" description="Disordered" evidence="1">
    <location>
        <begin position="88"/>
        <end position="197"/>
    </location>
</feature>
<name>A0A564Y1N9_HYMDI</name>
<protein>
    <submittedName>
        <fullName evidence="2">Uncharacterized protein</fullName>
    </submittedName>
</protein>
<organism evidence="2 3">
    <name type="scientific">Hymenolepis diminuta</name>
    <name type="common">Rat tapeworm</name>
    <dbReference type="NCBI Taxonomy" id="6216"/>
    <lineage>
        <taxon>Eukaryota</taxon>
        <taxon>Metazoa</taxon>
        <taxon>Spiralia</taxon>
        <taxon>Lophotrochozoa</taxon>
        <taxon>Platyhelminthes</taxon>
        <taxon>Cestoda</taxon>
        <taxon>Eucestoda</taxon>
        <taxon>Cyclophyllidea</taxon>
        <taxon>Hymenolepididae</taxon>
        <taxon>Hymenolepis</taxon>
    </lineage>
</organism>
<dbReference type="Proteomes" id="UP000321570">
    <property type="component" value="Unassembled WGS sequence"/>
</dbReference>
<sequence length="223" mass="23687">MSSKHLIQTSQSRVHTDGAPAPIVAQAEEIKPVDPCCNLRELLCKLLNCLCIEITACFESCAETTPTQTIVQSSVEPALSACDKQQVPPLSTAPVRSLQPVIPVPPTKPISKPSRPPVIMQQELPQVAPEPTSPTKPLKPAKASVSTKSVEKSLKTATEPPKPAKPSKSVKSARKSTKSSAKPPVAKSAVPPTGPELRPCLMRLIQKVDPELAGCLDTCNNSL</sequence>
<proteinExistence type="predicted"/>
<feature type="compositionally biased region" description="Low complexity" evidence="1">
    <location>
        <begin position="178"/>
        <end position="191"/>
    </location>
</feature>
<accession>A0A564Y1N9</accession>
<keyword evidence="3" id="KW-1185">Reference proteome</keyword>
<dbReference type="EMBL" id="CABIJS010000044">
    <property type="protein sequence ID" value="VUZ40959.1"/>
    <property type="molecule type" value="Genomic_DNA"/>
</dbReference>
<evidence type="ECO:0000256" key="1">
    <source>
        <dbReference type="SAM" id="MobiDB-lite"/>
    </source>
</evidence>
<evidence type="ECO:0000313" key="2">
    <source>
        <dbReference type="EMBL" id="VUZ40959.1"/>
    </source>
</evidence>
<dbReference type="AlphaFoldDB" id="A0A564Y1N9"/>
<gene>
    <name evidence="2" type="ORF">WMSIL1_LOCUS1939</name>
</gene>
<reference evidence="2 3" key="1">
    <citation type="submission" date="2019-07" db="EMBL/GenBank/DDBJ databases">
        <authorList>
            <person name="Jastrzebski P J."/>
            <person name="Paukszto L."/>
            <person name="Jastrzebski P J."/>
        </authorList>
    </citation>
    <scope>NUCLEOTIDE SEQUENCE [LARGE SCALE GENOMIC DNA]</scope>
    <source>
        <strain evidence="2 3">WMS-il1</strain>
    </source>
</reference>
<evidence type="ECO:0000313" key="3">
    <source>
        <dbReference type="Proteomes" id="UP000321570"/>
    </source>
</evidence>